<evidence type="ECO:0000313" key="3">
    <source>
        <dbReference type="EnsemblPlants" id="PGSC0003DMT400087424"/>
    </source>
</evidence>
<sequence>MMANGQDKDEYLKERPRKLKLNENPKSEVRQMRKGKSPNQLIPLKFIMFEKNRSNQVVKEIRIQQLAKGEIGTMTQLEGEPSSKMEMMLQQLLEEMRDMKGKLEDVDKRVRTQEIAKQPVEIFNPSGLHDEGSSKTPLDATPSHLIVQYNLSANATLPTKDHNQVILPKGGDQQANLPPQAIRPQMRAQHNLEKHDSFDDDNYGYVSSSYVSRLKLIKTT</sequence>
<dbReference type="Proteomes" id="UP000011115">
    <property type="component" value="Unassembled WGS sequence"/>
</dbReference>
<accession>M1DDT6</accession>
<proteinExistence type="predicted"/>
<evidence type="ECO:0000256" key="1">
    <source>
        <dbReference type="SAM" id="Coils"/>
    </source>
</evidence>
<name>M1DDT6_SOLTU</name>
<dbReference type="Gramene" id="PGSC0003DMT400087424">
    <property type="protein sequence ID" value="PGSC0003DMT400087424"/>
    <property type="gene ID" value="PGSC0003DMG400036995"/>
</dbReference>
<keyword evidence="1" id="KW-0175">Coiled coil</keyword>
<evidence type="ECO:0000256" key="2">
    <source>
        <dbReference type="SAM" id="MobiDB-lite"/>
    </source>
</evidence>
<dbReference type="EnsemblPlants" id="PGSC0003DMT400087424">
    <property type="protein sequence ID" value="PGSC0003DMT400087424"/>
    <property type="gene ID" value="PGSC0003DMG400036995"/>
</dbReference>
<reference evidence="3" key="2">
    <citation type="submission" date="2015-06" db="UniProtKB">
        <authorList>
            <consortium name="EnsemblPlants"/>
        </authorList>
    </citation>
    <scope>IDENTIFICATION</scope>
    <source>
        <strain evidence="3">DM1-3 516 R44</strain>
    </source>
</reference>
<organism evidence="3 4">
    <name type="scientific">Solanum tuberosum</name>
    <name type="common">Potato</name>
    <dbReference type="NCBI Taxonomy" id="4113"/>
    <lineage>
        <taxon>Eukaryota</taxon>
        <taxon>Viridiplantae</taxon>
        <taxon>Streptophyta</taxon>
        <taxon>Embryophyta</taxon>
        <taxon>Tracheophyta</taxon>
        <taxon>Spermatophyta</taxon>
        <taxon>Magnoliopsida</taxon>
        <taxon>eudicotyledons</taxon>
        <taxon>Gunneridae</taxon>
        <taxon>Pentapetalae</taxon>
        <taxon>asterids</taxon>
        <taxon>lamiids</taxon>
        <taxon>Solanales</taxon>
        <taxon>Solanaceae</taxon>
        <taxon>Solanoideae</taxon>
        <taxon>Solaneae</taxon>
        <taxon>Solanum</taxon>
    </lineage>
</organism>
<dbReference type="HOGENOM" id="CLU_1257985_0_0_1"/>
<reference evidence="4" key="1">
    <citation type="journal article" date="2011" name="Nature">
        <title>Genome sequence and analysis of the tuber crop potato.</title>
        <authorList>
            <consortium name="The Potato Genome Sequencing Consortium"/>
        </authorList>
    </citation>
    <scope>NUCLEOTIDE SEQUENCE [LARGE SCALE GENOMIC DNA]</scope>
    <source>
        <strain evidence="4">cv. DM1-3 516 R44</strain>
    </source>
</reference>
<feature type="region of interest" description="Disordered" evidence="2">
    <location>
        <begin position="1"/>
        <end position="37"/>
    </location>
</feature>
<dbReference type="AlphaFoldDB" id="M1DDT6"/>
<dbReference type="PaxDb" id="4113-PGSC0003DMT400087424"/>
<dbReference type="InParanoid" id="M1DDT6"/>
<feature type="coiled-coil region" evidence="1">
    <location>
        <begin position="82"/>
        <end position="109"/>
    </location>
</feature>
<protein>
    <submittedName>
        <fullName evidence="3">Uncharacterized protein</fullName>
    </submittedName>
</protein>
<feature type="compositionally biased region" description="Basic and acidic residues" evidence="2">
    <location>
        <begin position="1"/>
        <end position="31"/>
    </location>
</feature>
<evidence type="ECO:0000313" key="4">
    <source>
        <dbReference type="Proteomes" id="UP000011115"/>
    </source>
</evidence>
<keyword evidence="4" id="KW-1185">Reference proteome</keyword>